<evidence type="ECO:0000259" key="1">
    <source>
        <dbReference type="Pfam" id="PF17921"/>
    </source>
</evidence>
<dbReference type="EMBL" id="KL363221">
    <property type="protein sequence ID" value="KFD52984.1"/>
    <property type="molecule type" value="Genomic_DNA"/>
</dbReference>
<proteinExistence type="predicted"/>
<dbReference type="Proteomes" id="UP000030758">
    <property type="component" value="Unassembled WGS sequence"/>
</dbReference>
<reference evidence="3 4" key="1">
    <citation type="journal article" date="2014" name="Nat. Genet.">
        <title>Genome and transcriptome of the porcine whipworm Trichuris suis.</title>
        <authorList>
            <person name="Jex A.R."/>
            <person name="Nejsum P."/>
            <person name="Schwarz E.M."/>
            <person name="Hu L."/>
            <person name="Young N.D."/>
            <person name="Hall R.S."/>
            <person name="Korhonen P.K."/>
            <person name="Liao S."/>
            <person name="Thamsborg S."/>
            <person name="Xia J."/>
            <person name="Xu P."/>
            <person name="Wang S."/>
            <person name="Scheerlinck J.P."/>
            <person name="Hofmann A."/>
            <person name="Sternberg P.W."/>
            <person name="Wang J."/>
            <person name="Gasser R.B."/>
        </authorList>
    </citation>
    <scope>NUCLEOTIDE SEQUENCE [LARGE SCALE GENOMIC DNA]</scope>
    <source>
        <strain evidence="3">DCEP-RM93F</strain>
        <strain evidence="2">DCEP-RM93M</strain>
    </source>
</reference>
<evidence type="ECO:0000313" key="4">
    <source>
        <dbReference type="Proteomes" id="UP000030764"/>
    </source>
</evidence>
<dbReference type="Proteomes" id="UP000030764">
    <property type="component" value="Unassembled WGS sequence"/>
</dbReference>
<dbReference type="Gene3D" id="1.10.340.70">
    <property type="match status" value="1"/>
</dbReference>
<organism evidence="3">
    <name type="scientific">Trichuris suis</name>
    <name type="common">pig whipworm</name>
    <dbReference type="NCBI Taxonomy" id="68888"/>
    <lineage>
        <taxon>Eukaryota</taxon>
        <taxon>Metazoa</taxon>
        <taxon>Ecdysozoa</taxon>
        <taxon>Nematoda</taxon>
        <taxon>Enoplea</taxon>
        <taxon>Dorylaimia</taxon>
        <taxon>Trichinellida</taxon>
        <taxon>Trichuridae</taxon>
        <taxon>Trichuris</taxon>
    </lineage>
</organism>
<protein>
    <recommendedName>
        <fullName evidence="1">Integrase zinc-binding domain-containing protein</fullName>
    </recommendedName>
</protein>
<dbReference type="Pfam" id="PF17921">
    <property type="entry name" value="Integrase_H2C2"/>
    <property type="match status" value="1"/>
</dbReference>
<name>A0A085NK90_9BILA</name>
<feature type="domain" description="Integrase zinc-binding" evidence="1">
    <location>
        <begin position="22"/>
        <end position="59"/>
    </location>
</feature>
<sequence>MPNSAVWCELSHDRARPSVAAPLRREVFNTLHSLSHPGIRATRRLVTEHYVWPSMNRDIGLVTFANEPRFSNMLEHRRVLSRYLIGDSATSIWTLWGQCHSTEIAYTSSL</sequence>
<dbReference type="InterPro" id="IPR041588">
    <property type="entry name" value="Integrase_H2C2"/>
</dbReference>
<dbReference type="AlphaFoldDB" id="A0A085NK90"/>
<evidence type="ECO:0000313" key="3">
    <source>
        <dbReference type="EMBL" id="KFD69886.1"/>
    </source>
</evidence>
<evidence type="ECO:0000313" key="2">
    <source>
        <dbReference type="EMBL" id="KFD52984.1"/>
    </source>
</evidence>
<accession>A0A085NK90</accession>
<gene>
    <name evidence="2" type="ORF">M513_06100</name>
    <name evidence="3" type="ORF">M514_06100</name>
</gene>
<dbReference type="EMBL" id="KL367492">
    <property type="protein sequence ID" value="KFD69886.1"/>
    <property type="molecule type" value="Genomic_DNA"/>
</dbReference>
<keyword evidence="4" id="KW-1185">Reference proteome</keyword>